<dbReference type="InterPro" id="IPR021671">
    <property type="entry name" value="PD(D/E)XK_Endonuc"/>
</dbReference>
<keyword evidence="2" id="KW-0255">Endonuclease</keyword>
<organism evidence="2 3">
    <name type="scientific">Nannocystis punicea</name>
    <dbReference type="NCBI Taxonomy" id="2995304"/>
    <lineage>
        <taxon>Bacteria</taxon>
        <taxon>Pseudomonadati</taxon>
        <taxon>Myxococcota</taxon>
        <taxon>Polyangia</taxon>
        <taxon>Nannocystales</taxon>
        <taxon>Nannocystaceae</taxon>
        <taxon>Nannocystis</taxon>
    </lineage>
</organism>
<evidence type="ECO:0000313" key="3">
    <source>
        <dbReference type="Proteomes" id="UP001164459"/>
    </source>
</evidence>
<keyword evidence="3" id="KW-1185">Reference proteome</keyword>
<dbReference type="GO" id="GO:0004519">
    <property type="term" value="F:endonuclease activity"/>
    <property type="evidence" value="ECO:0007669"/>
    <property type="project" value="UniProtKB-KW"/>
</dbReference>
<protein>
    <submittedName>
        <fullName evidence="2">Group I intron-associated PD-(D/E)XK endonuclease</fullName>
    </submittedName>
</protein>
<reference evidence="2" key="1">
    <citation type="submission" date="2022-11" db="EMBL/GenBank/DDBJ databases">
        <title>Minimal conservation of predation-associated metabolite biosynthetic gene clusters underscores biosynthetic potential of Myxococcota including descriptions for ten novel species: Archangium lansinium sp. nov., Myxococcus landrumus sp. nov., Nannocystis bai.</title>
        <authorList>
            <person name="Ahearne A."/>
            <person name="Stevens C."/>
            <person name="Dowd S."/>
        </authorList>
    </citation>
    <scope>NUCLEOTIDE SEQUENCE</scope>
    <source>
        <strain evidence="2">Fl3</strain>
    </source>
</reference>
<dbReference type="RefSeq" id="WP_269041169.1">
    <property type="nucleotide sequence ID" value="NZ_CP114040.1"/>
</dbReference>
<name>A0ABY7HHM9_9BACT</name>
<dbReference type="Gene3D" id="3.40.1350.10">
    <property type="match status" value="1"/>
</dbReference>
<keyword evidence="2" id="KW-0378">Hydrolase</keyword>
<dbReference type="Proteomes" id="UP001164459">
    <property type="component" value="Chromosome"/>
</dbReference>
<dbReference type="EMBL" id="CP114040">
    <property type="protein sequence ID" value="WAS98812.1"/>
    <property type="molecule type" value="Genomic_DNA"/>
</dbReference>
<evidence type="ECO:0000313" key="2">
    <source>
        <dbReference type="EMBL" id="WAS98812.1"/>
    </source>
</evidence>
<evidence type="ECO:0000259" key="1">
    <source>
        <dbReference type="Pfam" id="PF11645"/>
    </source>
</evidence>
<sequence>MAEKTTHFGRAGEYHAMSELLLRGWNVAVPVVDVGDDAFVIDDRSKTVYRVQVKSAQATCLSKDDERWKADFSLNRDQLRTLQEVELFYLLLARCAERWRFFVIPRPALANVRQAQIATPRSGPGRPMLADEDATTKGLMFSVTIQKDSASGWGADLTGYLDAWPDELTIVPDGPGSRRVDDP</sequence>
<proteinExistence type="predicted"/>
<dbReference type="InterPro" id="IPR011856">
    <property type="entry name" value="tRNA_endonuc-like_dom_sf"/>
</dbReference>
<dbReference type="Pfam" id="PF11645">
    <property type="entry name" value="PDDEXK_5"/>
    <property type="match status" value="1"/>
</dbReference>
<feature type="domain" description="PD(D/E)XK endonuclease" evidence="1">
    <location>
        <begin position="5"/>
        <end position="106"/>
    </location>
</feature>
<gene>
    <name evidence="2" type="ORF">O0S08_22000</name>
</gene>
<keyword evidence="2" id="KW-0540">Nuclease</keyword>
<accession>A0ABY7HHM9</accession>